<evidence type="ECO:0008006" key="3">
    <source>
        <dbReference type="Google" id="ProtNLM"/>
    </source>
</evidence>
<evidence type="ECO:0000313" key="2">
    <source>
        <dbReference type="Proteomes" id="UP000204584"/>
    </source>
</evidence>
<dbReference type="PANTHER" id="PTHR46586:SF3">
    <property type="entry name" value="ANKYRIN REPEAT-CONTAINING PROTEIN"/>
    <property type="match status" value="1"/>
</dbReference>
<reference evidence="1 2" key="1">
    <citation type="journal article" date="2013" name="Science">
        <title>Pandoraviruses: amoeba viruses with genomes up to 2.5 Mb reaching that of parasitic eukaryotes.</title>
        <authorList>
            <person name="Philippe N."/>
            <person name="Legendre M."/>
            <person name="Doutre G."/>
            <person name="Coute Y."/>
            <person name="Poirot O."/>
            <person name="Lescot M."/>
            <person name="Arslan D."/>
            <person name="Seltzer V."/>
            <person name="Bertaux L."/>
            <person name="Bruley C."/>
            <person name="Garin J."/>
            <person name="Claverie J.M."/>
            <person name="Abergel C."/>
        </authorList>
    </citation>
    <scope>NUCLEOTIDE SEQUENCE [LARGE SCALE GENOMIC DNA]</scope>
</reference>
<organism evidence="1 2">
    <name type="scientific">Pandoravirus salinus</name>
    <dbReference type="NCBI Taxonomy" id="1349410"/>
    <lineage>
        <taxon>Viruses</taxon>
        <taxon>Pandoravirus</taxon>
    </lineage>
</organism>
<keyword evidence="2" id="KW-1185">Reference proteome</keyword>
<dbReference type="EMBL" id="KC977571">
    <property type="protein sequence ID" value="AGO84395.1"/>
    <property type="molecule type" value="Genomic_DNA"/>
</dbReference>
<protein>
    <recommendedName>
        <fullName evidence="3">Ankyrin repeat domain containing protein</fullName>
    </recommendedName>
</protein>
<dbReference type="InterPro" id="IPR052050">
    <property type="entry name" value="SecEffector_AnkRepeat"/>
</dbReference>
<accession>S4W2I0</accession>
<dbReference type="Proteomes" id="UP000204584">
    <property type="component" value="Segment"/>
</dbReference>
<dbReference type="PANTHER" id="PTHR46586">
    <property type="entry name" value="ANKYRIN REPEAT-CONTAINING PROTEIN"/>
    <property type="match status" value="1"/>
</dbReference>
<dbReference type="RefSeq" id="YP_008437466.1">
    <property type="nucleotide sequence ID" value="NC_022098.1"/>
</dbReference>
<dbReference type="SUPFAM" id="SSF140860">
    <property type="entry name" value="Pseudo ankyrin repeat-like"/>
    <property type="match status" value="1"/>
</dbReference>
<dbReference type="GeneID" id="16606182"/>
<sequence>MARARLAHRCLAVQESDRTRASRQEAIWLRTSPEHARVLGRTDVITYLYARKRIARTIDLTTAALCTKNVDMVRLVRQKCPLWNDTSALIESLGVSDPSLFYRLLPECTGAALDRVAEQAVRMRRTDVIDWLVETNPSGWCTAAVFTEAVMYGNVSVVRFVSATTGLHGDRQQDAFRRAVARDSLQVARFLFDLGGCYVARSMVEWAQRSPSTTRLLLSLPGLDMEEAMYEPRVTIRVVRLLCEACPHFSRQRLLDGTESADVAQYVCEIDSHVDLQQGLDAAADAGRFDVVRFLCTKDASIEPAIQRHKVAGHLQIVDALYVIQQECASDKERPADAPS</sequence>
<gene>
    <name evidence="1" type="ORF">psal_cds_551</name>
</gene>
<proteinExistence type="predicted"/>
<dbReference type="KEGG" id="vg:16606182"/>
<evidence type="ECO:0000313" key="1">
    <source>
        <dbReference type="EMBL" id="AGO84395.1"/>
    </source>
</evidence>
<name>S4W2I0_9VIRU</name>